<dbReference type="EMBL" id="LXQA010158912">
    <property type="protein sequence ID" value="MCI27370.1"/>
    <property type="molecule type" value="Genomic_DNA"/>
</dbReference>
<feature type="non-terminal residue" evidence="1">
    <location>
        <position position="1"/>
    </location>
</feature>
<reference evidence="1 2" key="1">
    <citation type="journal article" date="2018" name="Front. Plant Sci.">
        <title>Red Clover (Trifolium pratense) and Zigzag Clover (T. medium) - A Picture of Genomic Similarities and Differences.</title>
        <authorList>
            <person name="Dluhosova J."/>
            <person name="Istvanek J."/>
            <person name="Nedelnik J."/>
            <person name="Repkova J."/>
        </authorList>
    </citation>
    <scope>NUCLEOTIDE SEQUENCE [LARGE SCALE GENOMIC DNA]</scope>
    <source>
        <strain evidence="2">cv. 10/8</strain>
        <tissue evidence="1">Leaf</tissue>
    </source>
</reference>
<dbReference type="InterPro" id="IPR013101">
    <property type="entry name" value="LRR_PRU1-like"/>
</dbReference>
<dbReference type="AlphaFoldDB" id="A0A392QUV6"/>
<organism evidence="1 2">
    <name type="scientific">Trifolium medium</name>
    <dbReference type="NCBI Taxonomy" id="97028"/>
    <lineage>
        <taxon>Eukaryota</taxon>
        <taxon>Viridiplantae</taxon>
        <taxon>Streptophyta</taxon>
        <taxon>Embryophyta</taxon>
        <taxon>Tracheophyta</taxon>
        <taxon>Spermatophyta</taxon>
        <taxon>Magnoliopsida</taxon>
        <taxon>eudicotyledons</taxon>
        <taxon>Gunneridae</taxon>
        <taxon>Pentapetalae</taxon>
        <taxon>rosids</taxon>
        <taxon>fabids</taxon>
        <taxon>Fabales</taxon>
        <taxon>Fabaceae</taxon>
        <taxon>Papilionoideae</taxon>
        <taxon>50 kb inversion clade</taxon>
        <taxon>NPAAA clade</taxon>
        <taxon>Hologalegina</taxon>
        <taxon>IRL clade</taxon>
        <taxon>Trifolieae</taxon>
        <taxon>Trifolium</taxon>
    </lineage>
</organism>
<evidence type="ECO:0000313" key="2">
    <source>
        <dbReference type="Proteomes" id="UP000265520"/>
    </source>
</evidence>
<evidence type="ECO:0000313" key="1">
    <source>
        <dbReference type="EMBL" id="MCI27370.1"/>
    </source>
</evidence>
<sequence length="93" mass="10554">VVDVFSAVDLPSLKTLDLNNIWFPELRDFMLFLAGCPILEDLSTFDVAFDSEESLTCDEWKSFCLSNLTTTADIDCFRSHFPLKVVHNVFLCA</sequence>
<accession>A0A392QUV6</accession>
<proteinExistence type="predicted"/>
<keyword evidence="2" id="KW-1185">Reference proteome</keyword>
<comment type="caution">
    <text evidence="1">The sequence shown here is derived from an EMBL/GenBank/DDBJ whole genome shotgun (WGS) entry which is preliminary data.</text>
</comment>
<dbReference type="Pfam" id="PF07723">
    <property type="entry name" value="LRR_2"/>
    <property type="match status" value="1"/>
</dbReference>
<dbReference type="Proteomes" id="UP000265520">
    <property type="component" value="Unassembled WGS sequence"/>
</dbReference>
<name>A0A392QUV6_9FABA</name>
<protein>
    <submittedName>
        <fullName evidence="1">F-box/RNI/FBD-like domain protein</fullName>
    </submittedName>
</protein>